<dbReference type="AlphaFoldDB" id="A0A7W7T5L4"/>
<keyword evidence="3" id="KW-0597">Phosphoprotein</keyword>
<dbReference type="InterPro" id="IPR036736">
    <property type="entry name" value="ACP-like_sf"/>
</dbReference>
<protein>
    <submittedName>
        <fullName evidence="5">Bifunctional isochorismate lyase/aryl carrier protein</fullName>
        <ecNumber evidence="5">3.3.2.1</ecNumber>
    </submittedName>
</protein>
<keyword evidence="5" id="KW-0378">Hydrolase</keyword>
<accession>A0A7W7T5L4</accession>
<dbReference type="EMBL" id="JACHJS010000001">
    <property type="protein sequence ID" value="MBB4967018.1"/>
    <property type="molecule type" value="Genomic_DNA"/>
</dbReference>
<keyword evidence="2" id="KW-0596">Phosphopantetheine</keyword>
<keyword evidence="5" id="KW-0456">Lyase</keyword>
<gene>
    <name evidence="5" type="ORF">F4559_004377</name>
</gene>
<dbReference type="Pfam" id="PF00550">
    <property type="entry name" value="PP-binding"/>
    <property type="match status" value="1"/>
</dbReference>
<dbReference type="Proteomes" id="UP000542674">
    <property type="component" value="Unassembled WGS sequence"/>
</dbReference>
<evidence type="ECO:0000256" key="2">
    <source>
        <dbReference type="ARBA" id="ARBA00022450"/>
    </source>
</evidence>
<comment type="pathway">
    <text evidence="1">Siderophore biosynthesis.</text>
</comment>
<dbReference type="PROSITE" id="PS50075">
    <property type="entry name" value="CARRIER"/>
    <property type="match status" value="1"/>
</dbReference>
<name>A0A7W7T5L4_9PSEU</name>
<evidence type="ECO:0000256" key="1">
    <source>
        <dbReference type="ARBA" id="ARBA00004924"/>
    </source>
</evidence>
<dbReference type="RefSeq" id="WP_184671374.1">
    <property type="nucleotide sequence ID" value="NZ_BAABAI010000037.1"/>
</dbReference>
<evidence type="ECO:0000256" key="3">
    <source>
        <dbReference type="ARBA" id="ARBA00022553"/>
    </source>
</evidence>
<dbReference type="InterPro" id="IPR009081">
    <property type="entry name" value="PP-bd_ACP"/>
</dbReference>
<sequence length="71" mass="7495">MTTDDVRAGIAAVLDVPASDIADDDNLLDHGLDSVRVMSLVEGWRAGGAEVAFVDLAENPTVEAWTALLSR</sequence>
<reference evidence="5 6" key="1">
    <citation type="submission" date="2020-08" db="EMBL/GenBank/DDBJ databases">
        <title>Sequencing the genomes of 1000 actinobacteria strains.</title>
        <authorList>
            <person name="Klenk H.-P."/>
        </authorList>
    </citation>
    <scope>NUCLEOTIDE SEQUENCE [LARGE SCALE GENOMIC DNA]</scope>
    <source>
        <strain evidence="5 6">DSM 45084</strain>
    </source>
</reference>
<dbReference type="SUPFAM" id="SSF47336">
    <property type="entry name" value="ACP-like"/>
    <property type="match status" value="1"/>
</dbReference>
<evidence type="ECO:0000259" key="4">
    <source>
        <dbReference type="PROSITE" id="PS50075"/>
    </source>
</evidence>
<proteinExistence type="predicted"/>
<keyword evidence="6" id="KW-1185">Reference proteome</keyword>
<organism evidence="5 6">
    <name type="scientific">Saccharothrix violaceirubra</name>
    <dbReference type="NCBI Taxonomy" id="413306"/>
    <lineage>
        <taxon>Bacteria</taxon>
        <taxon>Bacillati</taxon>
        <taxon>Actinomycetota</taxon>
        <taxon>Actinomycetes</taxon>
        <taxon>Pseudonocardiales</taxon>
        <taxon>Pseudonocardiaceae</taxon>
        <taxon>Saccharothrix</taxon>
    </lineage>
</organism>
<dbReference type="EC" id="3.3.2.1" evidence="5"/>
<feature type="domain" description="Carrier" evidence="4">
    <location>
        <begin position="1"/>
        <end position="71"/>
    </location>
</feature>
<dbReference type="Gene3D" id="1.10.1200.10">
    <property type="entry name" value="ACP-like"/>
    <property type="match status" value="1"/>
</dbReference>
<comment type="caution">
    <text evidence="5">The sequence shown here is derived from an EMBL/GenBank/DDBJ whole genome shotgun (WGS) entry which is preliminary data.</text>
</comment>
<dbReference type="GO" id="GO:0016829">
    <property type="term" value="F:lyase activity"/>
    <property type="evidence" value="ECO:0007669"/>
    <property type="project" value="UniProtKB-KW"/>
</dbReference>
<evidence type="ECO:0000313" key="6">
    <source>
        <dbReference type="Proteomes" id="UP000542674"/>
    </source>
</evidence>
<dbReference type="GO" id="GO:0008908">
    <property type="term" value="F:isochorismatase activity"/>
    <property type="evidence" value="ECO:0007669"/>
    <property type="project" value="UniProtKB-EC"/>
</dbReference>
<dbReference type="FunFam" id="1.10.1200.10:FF:000021">
    <property type="entry name" value="Isochorismatase"/>
    <property type="match status" value="1"/>
</dbReference>
<evidence type="ECO:0000313" key="5">
    <source>
        <dbReference type="EMBL" id="MBB4967018.1"/>
    </source>
</evidence>